<organism evidence="5 6">
    <name type="scientific">Candidatus Methanoperedens nitratireducens</name>
    <dbReference type="NCBI Taxonomy" id="1392998"/>
    <lineage>
        <taxon>Archaea</taxon>
        <taxon>Methanobacteriati</taxon>
        <taxon>Methanobacteriota</taxon>
        <taxon>Stenosarchaea group</taxon>
        <taxon>Methanomicrobia</taxon>
        <taxon>Methanosarcinales</taxon>
        <taxon>ANME-2 cluster</taxon>
        <taxon>Candidatus Methanoperedentaceae</taxon>
        <taxon>Candidatus Methanoperedens</taxon>
    </lineage>
</organism>
<dbReference type="InterPro" id="IPR051398">
    <property type="entry name" value="Polysacch_Deacetylase"/>
</dbReference>
<proteinExistence type="predicted"/>
<evidence type="ECO:0000256" key="1">
    <source>
        <dbReference type="ARBA" id="ARBA00004613"/>
    </source>
</evidence>
<sequence>MFILKIIYFKCLTIRLFMYKRQDTKINISWIKDSSSHMGTRSKIWIIILLGIAFLSPASAYINAGAVNNADAYVYTGQNTTNYGNADTLGIYGSGSRMNTIMSWTLPNGNESIKEVTLTLYCQEWDNFPAAQVELHVLNEPFEESAATWNRSSPSTYWTDAGAGKPTSTDSTVVDSVPVAQNGFYTWVLRGDGANNSLNSLKWGDAINITLTLPGETGFEGIQCYSKEWDYNKPYLVVTDETPKIPLIVNVTAIKVRKTSALINTLTDTPAANVLVNYGTNSSDLNLWSYADSLSNSSYNLLKSLTPNTTYYYRVYASNYIDNSYKDSSPLLSFTTASDNSHIPLVTFVFDDGWKSVFVNASPVLNDSMFPAVSAIITDVANVGPAYMNWTQIRELQNTYGWEIASHTRSHADMPSLNKSQLESELGGSKNVLENKGLNVYNFISPGGAYNYLTEAYVMSYYDSDRIVTDGPVTPPYNEFPLYAEIIHNTTTLSEAEGWVDSAVNNNSWMILVLHKIVDSDPMAMEWTKSDLASLSRYIESKGNLRVVTIHEAQTISFDYKGIYADKAGKSIINTISPDGTVLYSKTPTGHPRINATILPLSGHVAVNIALWNTTGDHKILFKESSTNVSNEVRYTLGDRQADMNYSVKIYWNNGTLFKDFYINSNASGYIYYSATGFGAPRYTVIQPVNTVSSHVDTNNIVTRTLEAYHGLSITAKIIALIIAAMVTLGCVAFILQRFDKVQ</sequence>
<dbReference type="InterPro" id="IPR008963">
    <property type="entry name" value="Purple_acid_Pase-like_N"/>
</dbReference>
<evidence type="ECO:0000313" key="6">
    <source>
        <dbReference type="Proteomes" id="UP000218615"/>
    </source>
</evidence>
<keyword evidence="6" id="KW-1185">Reference proteome</keyword>
<evidence type="ECO:0000256" key="2">
    <source>
        <dbReference type="ARBA" id="ARBA00022729"/>
    </source>
</evidence>
<dbReference type="Gene3D" id="2.60.40.10">
    <property type="entry name" value="Immunoglobulins"/>
    <property type="match status" value="1"/>
</dbReference>
<accession>A0A284VQI5</accession>
<keyword evidence="2" id="KW-0732">Signal</keyword>
<comment type="subcellular location">
    <subcellularLocation>
        <location evidence="1">Secreted</location>
    </subcellularLocation>
</comment>
<dbReference type="InterPro" id="IPR013783">
    <property type="entry name" value="Ig-like_fold"/>
</dbReference>
<evidence type="ECO:0000259" key="4">
    <source>
        <dbReference type="PROSITE" id="PS51677"/>
    </source>
</evidence>
<dbReference type="GO" id="GO:0046872">
    <property type="term" value="F:metal ion binding"/>
    <property type="evidence" value="ECO:0007669"/>
    <property type="project" value="InterPro"/>
</dbReference>
<evidence type="ECO:0000256" key="3">
    <source>
        <dbReference type="SAM" id="Phobius"/>
    </source>
</evidence>
<dbReference type="PANTHER" id="PTHR34216">
    <property type="match status" value="1"/>
</dbReference>
<feature type="transmembrane region" description="Helical" evidence="3">
    <location>
        <begin position="718"/>
        <end position="736"/>
    </location>
</feature>
<dbReference type="GO" id="GO:0005975">
    <property type="term" value="P:carbohydrate metabolic process"/>
    <property type="evidence" value="ECO:0007669"/>
    <property type="project" value="InterPro"/>
</dbReference>
<name>A0A284VQI5_9EURY</name>
<dbReference type="GO" id="GO:0003993">
    <property type="term" value="F:acid phosphatase activity"/>
    <property type="evidence" value="ECO:0007669"/>
    <property type="project" value="InterPro"/>
</dbReference>
<reference evidence="6" key="1">
    <citation type="submission" date="2017-06" db="EMBL/GenBank/DDBJ databases">
        <authorList>
            <person name="Cremers G."/>
        </authorList>
    </citation>
    <scope>NUCLEOTIDE SEQUENCE [LARGE SCALE GENOMIC DNA]</scope>
</reference>
<dbReference type="SUPFAM" id="SSF88713">
    <property type="entry name" value="Glycoside hydrolase/deacetylase"/>
    <property type="match status" value="1"/>
</dbReference>
<gene>
    <name evidence="5" type="ORF">MNV_370005</name>
</gene>
<feature type="domain" description="NodB homology" evidence="4">
    <location>
        <begin position="344"/>
        <end position="548"/>
    </location>
</feature>
<dbReference type="NCBIfam" id="NF033679">
    <property type="entry name" value="DNRLRE_dom"/>
    <property type="match status" value="1"/>
</dbReference>
<keyword evidence="3" id="KW-0812">Transmembrane</keyword>
<protein>
    <recommendedName>
        <fullName evidence="4">NodB homology domain-containing protein</fullName>
    </recommendedName>
</protein>
<dbReference type="EMBL" id="FZMP01000182">
    <property type="protein sequence ID" value="SNQ61463.1"/>
    <property type="molecule type" value="Genomic_DNA"/>
</dbReference>
<dbReference type="GO" id="GO:0005576">
    <property type="term" value="C:extracellular region"/>
    <property type="evidence" value="ECO:0007669"/>
    <property type="project" value="UniProtKB-SubCell"/>
</dbReference>
<evidence type="ECO:0000313" key="5">
    <source>
        <dbReference type="EMBL" id="SNQ61463.1"/>
    </source>
</evidence>
<dbReference type="GO" id="GO:0016810">
    <property type="term" value="F:hydrolase activity, acting on carbon-nitrogen (but not peptide) bonds"/>
    <property type="evidence" value="ECO:0007669"/>
    <property type="project" value="InterPro"/>
</dbReference>
<dbReference type="PROSITE" id="PS51677">
    <property type="entry name" value="NODB"/>
    <property type="match status" value="1"/>
</dbReference>
<dbReference type="SUPFAM" id="SSF49363">
    <property type="entry name" value="Purple acid phosphatase, N-terminal domain"/>
    <property type="match status" value="1"/>
</dbReference>
<dbReference type="Pfam" id="PF01522">
    <property type="entry name" value="Polysacc_deac_1"/>
    <property type="match status" value="1"/>
</dbReference>
<keyword evidence="3" id="KW-1133">Transmembrane helix</keyword>
<dbReference type="InterPro" id="IPR011330">
    <property type="entry name" value="Glyco_hydro/deAcase_b/a-brl"/>
</dbReference>
<dbReference type="Proteomes" id="UP000218615">
    <property type="component" value="Unassembled WGS sequence"/>
</dbReference>
<dbReference type="PANTHER" id="PTHR34216:SF3">
    <property type="entry name" value="POLY-BETA-1,6-N-ACETYL-D-GLUCOSAMINE N-DEACETYLASE"/>
    <property type="match status" value="1"/>
</dbReference>
<dbReference type="AlphaFoldDB" id="A0A284VQI5"/>
<dbReference type="Gene3D" id="3.20.20.370">
    <property type="entry name" value="Glycoside hydrolase/deacetylase"/>
    <property type="match status" value="1"/>
</dbReference>
<keyword evidence="3" id="KW-0472">Membrane</keyword>
<dbReference type="CDD" id="cd10970">
    <property type="entry name" value="CE4_DAC_u1_6s"/>
    <property type="match status" value="1"/>
</dbReference>
<dbReference type="InterPro" id="IPR002509">
    <property type="entry name" value="NODB_dom"/>
</dbReference>